<dbReference type="EMBL" id="FMZE01000010">
    <property type="protein sequence ID" value="SDD60801.1"/>
    <property type="molecule type" value="Genomic_DNA"/>
</dbReference>
<keyword evidence="2" id="KW-1185">Reference proteome</keyword>
<name>A0A1G6W4N9_9PSEU</name>
<sequence length="102" mass="10409">MTVAASARPVPLHHIVTWPAAVVTLAAVLFSLQADAFDYPVLLTLGGIALVLSILAVLTSASRRSLLTMGFAGGALALSALVVVIGIDAALTYSYVADVPGY</sequence>
<evidence type="ECO:0000313" key="1">
    <source>
        <dbReference type="EMBL" id="SDD60801.1"/>
    </source>
</evidence>
<dbReference type="Proteomes" id="UP000199494">
    <property type="component" value="Unassembled WGS sequence"/>
</dbReference>
<proteinExistence type="predicted"/>
<protein>
    <submittedName>
        <fullName evidence="1">Uncharacterized protein</fullName>
    </submittedName>
</protein>
<gene>
    <name evidence="1" type="ORF">SAMN05421630_110183</name>
</gene>
<dbReference type="RefSeq" id="WP_143021425.1">
    <property type="nucleotide sequence ID" value="NZ_CP016353.1"/>
</dbReference>
<dbReference type="AlphaFoldDB" id="A0A1G6W4N9"/>
<reference evidence="1 2" key="1">
    <citation type="submission" date="2016-10" db="EMBL/GenBank/DDBJ databases">
        <authorList>
            <person name="de Groot N.N."/>
        </authorList>
    </citation>
    <scope>NUCLEOTIDE SEQUENCE [LARGE SCALE GENOMIC DNA]</scope>
    <source>
        <strain evidence="1 2">CGMCC 4.5506</strain>
    </source>
</reference>
<organism evidence="1 2">
    <name type="scientific">Prauserella marina</name>
    <dbReference type="NCBI Taxonomy" id="530584"/>
    <lineage>
        <taxon>Bacteria</taxon>
        <taxon>Bacillati</taxon>
        <taxon>Actinomycetota</taxon>
        <taxon>Actinomycetes</taxon>
        <taxon>Pseudonocardiales</taxon>
        <taxon>Pseudonocardiaceae</taxon>
        <taxon>Prauserella</taxon>
    </lineage>
</organism>
<accession>A0A1G6W4N9</accession>
<evidence type="ECO:0000313" key="2">
    <source>
        <dbReference type="Proteomes" id="UP000199494"/>
    </source>
</evidence>